<dbReference type="OrthoDB" id="121628at2"/>
<protein>
    <submittedName>
        <fullName evidence="2">Uncharacterized protein</fullName>
    </submittedName>
</protein>
<organism evidence="2 3">
    <name type="scientific">Granulicella rosea</name>
    <dbReference type="NCBI Taxonomy" id="474952"/>
    <lineage>
        <taxon>Bacteria</taxon>
        <taxon>Pseudomonadati</taxon>
        <taxon>Acidobacteriota</taxon>
        <taxon>Terriglobia</taxon>
        <taxon>Terriglobales</taxon>
        <taxon>Acidobacteriaceae</taxon>
        <taxon>Granulicella</taxon>
    </lineage>
</organism>
<dbReference type="EMBL" id="FZOU01000002">
    <property type="protein sequence ID" value="SNS71686.1"/>
    <property type="molecule type" value="Genomic_DNA"/>
</dbReference>
<sequence>MQLARFGSKSYAYLPSGILIVDPDPGLLAARTQLLSAAMDYVAASSEESTGTDLCNMEVEVAILSQTLGQETLLVLAQEIRQYWPDACILLFGNVDVVLEDRLYDDAIDVHCRPEQLLGMLHKLRKNAKETTAHSRREIGALLCDLSEEGQRSLHAVPSESDPSKQPASAFEEQPTGWDVPRDEYPQSQI</sequence>
<evidence type="ECO:0000256" key="1">
    <source>
        <dbReference type="SAM" id="MobiDB-lite"/>
    </source>
</evidence>
<dbReference type="RefSeq" id="WP_089407582.1">
    <property type="nucleotide sequence ID" value="NZ_FZOU01000002.1"/>
</dbReference>
<feature type="region of interest" description="Disordered" evidence="1">
    <location>
        <begin position="153"/>
        <end position="190"/>
    </location>
</feature>
<evidence type="ECO:0000313" key="2">
    <source>
        <dbReference type="EMBL" id="SNS71686.1"/>
    </source>
</evidence>
<dbReference type="Proteomes" id="UP000198356">
    <property type="component" value="Unassembled WGS sequence"/>
</dbReference>
<dbReference type="AlphaFoldDB" id="A0A239GR35"/>
<reference evidence="2 3" key="1">
    <citation type="submission" date="2017-06" db="EMBL/GenBank/DDBJ databases">
        <authorList>
            <person name="Kim H.J."/>
            <person name="Triplett B.A."/>
        </authorList>
    </citation>
    <scope>NUCLEOTIDE SEQUENCE [LARGE SCALE GENOMIC DNA]</scope>
    <source>
        <strain evidence="2 3">DSM 18704</strain>
    </source>
</reference>
<accession>A0A239GR35</accession>
<feature type="compositionally biased region" description="Basic and acidic residues" evidence="1">
    <location>
        <begin position="180"/>
        <end position="190"/>
    </location>
</feature>
<keyword evidence="3" id="KW-1185">Reference proteome</keyword>
<gene>
    <name evidence="2" type="ORF">SAMN05421770_10248</name>
</gene>
<evidence type="ECO:0000313" key="3">
    <source>
        <dbReference type="Proteomes" id="UP000198356"/>
    </source>
</evidence>
<proteinExistence type="predicted"/>
<name>A0A239GR35_9BACT</name>